<reference evidence="1 2" key="1">
    <citation type="journal article" date="2013" name="Genome Biol. Evol.">
        <title>Complete genomes of two dipteran-associated spiroplasmas provided insights into the origin, dynamics, and impacts of viral invasion in spiroplasma.</title>
        <authorList>
            <person name="Ku C."/>
            <person name="Lo W.S."/>
            <person name="Chen L.L."/>
            <person name="Kuo C.H."/>
        </authorList>
    </citation>
    <scope>NUCLEOTIDE SEQUENCE [LARGE SCALE GENOMIC DNA]</scope>
    <source>
        <strain evidence="1 2">DF-1</strain>
    </source>
</reference>
<proteinExistence type="predicted"/>
<dbReference type="AlphaFoldDB" id="R4U1S9"/>
<dbReference type="HOGENOM" id="CLU_1219093_0_0_14"/>
<sequence length="227" mass="26308">MEKTYIVKVLAKKDVKINYQKILKLTNEQLQAQGMTEPKVTLRFKWYRPSIEVFDSIYTSAVWGTKVGFKHEDDFFPGVKLEDVVSFKALYKAVMNSFTKVSNAVEEDSDSQGEATDYINLLLSLLSEIIKAGFIRPQFYHENLDNPHILSFISWILAGACAGVGRWFGYIFLNKELGITFVERLYLYYQELTNDNSFESISTYMEIIDDFVMYLEDSSYLVDEFSE</sequence>
<gene>
    <name evidence="1" type="ORF">SCHRY_v1c07060</name>
</gene>
<dbReference type="EMBL" id="CP005077">
    <property type="protein sequence ID" value="AGM25282.1"/>
    <property type="molecule type" value="Genomic_DNA"/>
</dbReference>
<dbReference type="RefSeq" id="WP_016339106.1">
    <property type="nucleotide sequence ID" value="NC_021280.1"/>
</dbReference>
<evidence type="ECO:0000313" key="2">
    <source>
        <dbReference type="Proteomes" id="UP000013964"/>
    </source>
</evidence>
<organism evidence="1 2">
    <name type="scientific">Spiroplasma chrysopicola DF-1</name>
    <dbReference type="NCBI Taxonomy" id="1276227"/>
    <lineage>
        <taxon>Bacteria</taxon>
        <taxon>Bacillati</taxon>
        <taxon>Mycoplasmatota</taxon>
        <taxon>Mollicutes</taxon>
        <taxon>Entomoplasmatales</taxon>
        <taxon>Spiroplasmataceae</taxon>
        <taxon>Spiroplasma</taxon>
    </lineage>
</organism>
<protein>
    <submittedName>
        <fullName evidence="1">Uncharacterized protein</fullName>
    </submittedName>
</protein>
<accession>R4U1S9</accession>
<name>R4U1S9_9MOLU</name>
<dbReference type="KEGG" id="scr:SCHRY_v1c07060"/>
<dbReference type="STRING" id="1276227.SCHRY_v1c07060"/>
<keyword evidence="2" id="KW-1185">Reference proteome</keyword>
<dbReference type="PATRIC" id="fig|1276227.3.peg.712"/>
<dbReference type="OrthoDB" id="388462at2"/>
<dbReference type="Proteomes" id="UP000013964">
    <property type="component" value="Chromosome"/>
</dbReference>
<evidence type="ECO:0000313" key="1">
    <source>
        <dbReference type="EMBL" id="AGM25282.1"/>
    </source>
</evidence>